<keyword evidence="2" id="KW-1185">Reference proteome</keyword>
<dbReference type="EMBL" id="JASBWV010000007">
    <property type="protein sequence ID" value="KAJ9125825.1"/>
    <property type="molecule type" value="Genomic_DNA"/>
</dbReference>
<proteinExistence type="predicted"/>
<gene>
    <name evidence="1" type="ORF">QFC24_002609</name>
</gene>
<evidence type="ECO:0000313" key="1">
    <source>
        <dbReference type="EMBL" id="KAJ9125825.1"/>
    </source>
</evidence>
<dbReference type="Proteomes" id="UP001234202">
    <property type="component" value="Unassembled WGS sequence"/>
</dbReference>
<reference evidence="1" key="1">
    <citation type="submission" date="2023-04" db="EMBL/GenBank/DDBJ databases">
        <title>Draft Genome sequencing of Naganishia species isolated from polar environments using Oxford Nanopore Technology.</title>
        <authorList>
            <person name="Leo P."/>
            <person name="Venkateswaran K."/>
        </authorList>
    </citation>
    <scope>NUCLEOTIDE SEQUENCE</scope>
    <source>
        <strain evidence="1">DBVPG 5303</strain>
    </source>
</reference>
<accession>A0ACC2XQC1</accession>
<name>A0ACC2XQC1_9TREE</name>
<comment type="caution">
    <text evidence="1">The sequence shown here is derived from an EMBL/GenBank/DDBJ whole genome shotgun (WGS) entry which is preliminary data.</text>
</comment>
<evidence type="ECO:0000313" key="2">
    <source>
        <dbReference type="Proteomes" id="UP001234202"/>
    </source>
</evidence>
<sequence>MDGPTKEGQGRSEWSKEGTDGQYHDGEAPKAPVQAKKAAPAATEAPKTAREVPGSKAPQQAGRGRGGYYSRGAPRNVLKTTSDKTDAVESTDPESGFEGERRATGRNGPRGQGEGRGRGRATRAPRGGRGGAAGGEHHPARAIHGGERKHDGRRSAHALPDSEKRVASGWGADEGNAELAAEVEGAVDASKEAASPDADAAAPAAATEAPVAEKKVEEEEDNTKSYEEYLAEKAKAASAFAQLEGRRVEGTSDFVGSALKKSDEPEDPFFSGLKKEKPTGVKKETSSKKEKIFIEHEGRFAPPSSGERGERTERRGGARGGRGGARGGDRPARGAARGGARGGNNTQRQAPIAVNDDKAFPALGA</sequence>
<protein>
    <submittedName>
        <fullName evidence="1">Uncharacterized protein</fullName>
    </submittedName>
</protein>
<organism evidence="1 2">
    <name type="scientific">Naganishia onofrii</name>
    <dbReference type="NCBI Taxonomy" id="1851511"/>
    <lineage>
        <taxon>Eukaryota</taxon>
        <taxon>Fungi</taxon>
        <taxon>Dikarya</taxon>
        <taxon>Basidiomycota</taxon>
        <taxon>Agaricomycotina</taxon>
        <taxon>Tremellomycetes</taxon>
        <taxon>Filobasidiales</taxon>
        <taxon>Filobasidiaceae</taxon>
        <taxon>Naganishia</taxon>
    </lineage>
</organism>